<accession>A0ABS7CBP6</accession>
<reference evidence="2 3" key="1">
    <citation type="submission" date="2021-07" db="EMBL/GenBank/DDBJ databases">
        <title>Paenibacillus radiodurans sp. nov., isolated from the southeastern edge of Tengger Desert.</title>
        <authorList>
            <person name="Zhang G."/>
        </authorList>
    </citation>
    <scope>NUCLEOTIDE SEQUENCE [LARGE SCALE GENOMIC DNA]</scope>
    <source>
        <strain evidence="2 3">CCM 7311</strain>
    </source>
</reference>
<dbReference type="InterPro" id="IPR011037">
    <property type="entry name" value="Pyrv_Knase-like_insert_dom_sf"/>
</dbReference>
<evidence type="ECO:0000313" key="2">
    <source>
        <dbReference type="EMBL" id="MBW7458365.1"/>
    </source>
</evidence>
<feature type="domain" description="MOSC" evidence="1">
    <location>
        <begin position="100"/>
        <end position="243"/>
    </location>
</feature>
<sequence length="248" mass="27749">MNRQTIGHVAQITRYPVKSMAGEHLNHTHIAAYGLYGDRSHAFIDDSKEGWDRYFTARQLPVLLGYKASFTASTAQDEFPPLRITSPDGREFSWDGQLLQEIQSASRPGLSMIRHEPDSRELLAVDTGGILIITDRTLRKLGKLLGKELDPRRFRANLMISLNDDDCRDDASLIGKRLSVGSAVLEVAQECERCSVITIDPDTYEREVRILKTVKEEMNLKFGVYASVVQTGGASRGDNGVHFRVKLS</sequence>
<protein>
    <submittedName>
        <fullName evidence="2">MOSC domain-containing protein</fullName>
    </submittedName>
</protein>
<dbReference type="RefSeq" id="WP_210043905.1">
    <property type="nucleotide sequence ID" value="NZ_JBHLVU010000001.1"/>
</dbReference>
<evidence type="ECO:0000259" key="1">
    <source>
        <dbReference type="PROSITE" id="PS51340"/>
    </source>
</evidence>
<evidence type="ECO:0000313" key="3">
    <source>
        <dbReference type="Proteomes" id="UP001519887"/>
    </source>
</evidence>
<keyword evidence="3" id="KW-1185">Reference proteome</keyword>
<gene>
    <name evidence="2" type="ORF">K0U00_30425</name>
</gene>
<dbReference type="Gene3D" id="2.40.33.20">
    <property type="entry name" value="PK beta-barrel domain-like"/>
    <property type="match status" value="1"/>
</dbReference>
<dbReference type="InterPro" id="IPR005303">
    <property type="entry name" value="MOCOS_middle"/>
</dbReference>
<dbReference type="Pfam" id="PF03473">
    <property type="entry name" value="MOSC"/>
    <property type="match status" value="1"/>
</dbReference>
<proteinExistence type="predicted"/>
<comment type="caution">
    <text evidence="2">The sequence shown here is derived from an EMBL/GenBank/DDBJ whole genome shotgun (WGS) entry which is preliminary data.</text>
</comment>
<name>A0ABS7CBP6_9BACL</name>
<dbReference type="SUPFAM" id="SSF50800">
    <property type="entry name" value="PK beta-barrel domain-like"/>
    <property type="match status" value="1"/>
</dbReference>
<dbReference type="PROSITE" id="PS51340">
    <property type="entry name" value="MOSC"/>
    <property type="match status" value="1"/>
</dbReference>
<dbReference type="Proteomes" id="UP001519887">
    <property type="component" value="Unassembled WGS sequence"/>
</dbReference>
<organism evidence="2 3">
    <name type="scientific">Paenibacillus sepulcri</name>
    <dbReference type="NCBI Taxonomy" id="359917"/>
    <lineage>
        <taxon>Bacteria</taxon>
        <taxon>Bacillati</taxon>
        <taxon>Bacillota</taxon>
        <taxon>Bacilli</taxon>
        <taxon>Bacillales</taxon>
        <taxon>Paenibacillaceae</taxon>
        <taxon>Paenibacillus</taxon>
    </lineage>
</organism>
<dbReference type="InterPro" id="IPR005302">
    <property type="entry name" value="MoCF_Sase_C"/>
</dbReference>
<dbReference type="Pfam" id="PF03476">
    <property type="entry name" value="MOSC_N"/>
    <property type="match status" value="1"/>
</dbReference>
<dbReference type="EMBL" id="JAHZIK010001170">
    <property type="protein sequence ID" value="MBW7458365.1"/>
    <property type="molecule type" value="Genomic_DNA"/>
</dbReference>